<proteinExistence type="predicted"/>
<feature type="compositionally biased region" description="Polar residues" evidence="6">
    <location>
        <begin position="193"/>
        <end position="203"/>
    </location>
</feature>
<dbReference type="PANTHER" id="PTHR31422">
    <property type="entry name" value="BNAANNG28530D PROTEIN"/>
    <property type="match status" value="1"/>
</dbReference>
<dbReference type="Proteomes" id="UP000298416">
    <property type="component" value="Unassembled WGS sequence"/>
</dbReference>
<keyword evidence="4" id="KW-0472">Membrane</keyword>
<keyword evidence="2" id="KW-0812">Transmembrane</keyword>
<dbReference type="InterPro" id="IPR007656">
    <property type="entry name" value="GTD-bd"/>
</dbReference>
<name>A0A8X8XHP1_SALSN</name>
<evidence type="ECO:0000313" key="9">
    <source>
        <dbReference type="Proteomes" id="UP000298416"/>
    </source>
</evidence>
<feature type="compositionally biased region" description="Low complexity" evidence="6">
    <location>
        <begin position="176"/>
        <end position="191"/>
    </location>
</feature>
<evidence type="ECO:0000256" key="4">
    <source>
        <dbReference type="ARBA" id="ARBA00023136"/>
    </source>
</evidence>
<comment type="caution">
    <text evidence="8">The sequence shown here is derived from an EMBL/GenBank/DDBJ whole genome shotgun (WGS) entry which is preliminary data.</text>
</comment>
<comment type="subcellular location">
    <subcellularLocation>
        <location evidence="1">Membrane</location>
    </subcellularLocation>
</comment>
<evidence type="ECO:0000259" key="7">
    <source>
        <dbReference type="PROSITE" id="PS51775"/>
    </source>
</evidence>
<feature type="region of interest" description="Disordered" evidence="6">
    <location>
        <begin position="170"/>
        <end position="214"/>
    </location>
</feature>
<reference evidence="8" key="1">
    <citation type="submission" date="2018-01" db="EMBL/GenBank/DDBJ databases">
        <authorList>
            <person name="Mao J.F."/>
        </authorList>
    </citation>
    <scope>NUCLEOTIDE SEQUENCE</scope>
    <source>
        <strain evidence="8">Huo1</strain>
        <tissue evidence="8">Leaf</tissue>
    </source>
</reference>
<keyword evidence="3" id="KW-1133">Transmembrane helix</keyword>
<dbReference type="EMBL" id="PNBA02000009">
    <property type="protein sequence ID" value="KAG6413074.1"/>
    <property type="molecule type" value="Genomic_DNA"/>
</dbReference>
<evidence type="ECO:0000256" key="3">
    <source>
        <dbReference type="ARBA" id="ARBA00022989"/>
    </source>
</evidence>
<accession>A0A8X8XHP1</accession>
<evidence type="ECO:0000256" key="1">
    <source>
        <dbReference type="ARBA" id="ARBA00004370"/>
    </source>
</evidence>
<evidence type="ECO:0000256" key="2">
    <source>
        <dbReference type="ARBA" id="ARBA00022692"/>
    </source>
</evidence>
<keyword evidence="5" id="KW-0175">Coiled coil</keyword>
<dbReference type="Pfam" id="PF04576">
    <property type="entry name" value="Zein-binding"/>
    <property type="match status" value="1"/>
</dbReference>
<organism evidence="8">
    <name type="scientific">Salvia splendens</name>
    <name type="common">Scarlet sage</name>
    <dbReference type="NCBI Taxonomy" id="180675"/>
    <lineage>
        <taxon>Eukaryota</taxon>
        <taxon>Viridiplantae</taxon>
        <taxon>Streptophyta</taxon>
        <taxon>Embryophyta</taxon>
        <taxon>Tracheophyta</taxon>
        <taxon>Spermatophyta</taxon>
        <taxon>Magnoliopsida</taxon>
        <taxon>eudicotyledons</taxon>
        <taxon>Gunneridae</taxon>
        <taxon>Pentapetalae</taxon>
        <taxon>asterids</taxon>
        <taxon>lamiids</taxon>
        <taxon>Lamiales</taxon>
        <taxon>Lamiaceae</taxon>
        <taxon>Nepetoideae</taxon>
        <taxon>Mentheae</taxon>
        <taxon>Salviinae</taxon>
        <taxon>Salvia</taxon>
        <taxon>Salvia subgen. Calosphace</taxon>
        <taxon>core Calosphace</taxon>
    </lineage>
</organism>
<dbReference type="PROSITE" id="PS51775">
    <property type="entry name" value="GTD_BINDING"/>
    <property type="match status" value="1"/>
</dbReference>
<dbReference type="PANTHER" id="PTHR31422:SF1">
    <property type="entry name" value="GTD-BINDING DOMAIN-CONTAINING PROTEIN"/>
    <property type="match status" value="1"/>
</dbReference>
<keyword evidence="9" id="KW-1185">Reference proteome</keyword>
<reference evidence="8" key="2">
    <citation type="submission" date="2020-08" db="EMBL/GenBank/DDBJ databases">
        <title>Plant Genome Project.</title>
        <authorList>
            <person name="Zhang R.-G."/>
        </authorList>
    </citation>
    <scope>NUCLEOTIDE SEQUENCE</scope>
    <source>
        <strain evidence="8">Huo1</strain>
        <tissue evidence="8">Leaf</tissue>
    </source>
</reference>
<gene>
    <name evidence="8" type="ORF">SASPL_125773</name>
</gene>
<dbReference type="GO" id="GO:0080115">
    <property type="term" value="F:myosin XI tail binding"/>
    <property type="evidence" value="ECO:0007669"/>
    <property type="project" value="UniProtKB-ARBA"/>
</dbReference>
<feature type="domain" description="GTD-binding" evidence="7">
    <location>
        <begin position="15"/>
        <end position="113"/>
    </location>
</feature>
<feature type="coiled-coil region" evidence="5">
    <location>
        <begin position="338"/>
        <end position="372"/>
    </location>
</feature>
<dbReference type="AlphaFoldDB" id="A0A8X8XHP1"/>
<evidence type="ECO:0000256" key="6">
    <source>
        <dbReference type="SAM" id="MobiDB-lite"/>
    </source>
</evidence>
<sequence>MSGNPMGDDDDDALSEICALKDALCDQQELLQKLYNELDAEREASASAASEALAVILRLQGEKAAVKMEAEHYKRLAEEKIWHAEESLAMVEDAVYQKEMEVAALDYLVQAYRYKLLRIGYVDHGFNGETSRMPCRGKTVEEMYVDSGKKIDSYWVKIRRLNEKVKEIAGGRSETRSPSLSLSSRVSRGSLYDPTTNEGSLCQPNKMMDGSGQAESSDCVAAADNSCSTSTHDVFEVPQVEGRCELMEKDEIKNFERENVVLPEAVKLCARDEPKWLNMMLQSSQVSDVECRLVVAPPETSTAQFHRMLSKVGLRSEIVEDDRPVKCSTTNRDELNLLNEISEKVNLLHDDIRSLKATKAFSTREEEEEEEEEPSLAMALLAEVLSLSLAPSLH</sequence>
<dbReference type="GO" id="GO:0016020">
    <property type="term" value="C:membrane"/>
    <property type="evidence" value="ECO:0007669"/>
    <property type="project" value="UniProtKB-SubCell"/>
</dbReference>
<evidence type="ECO:0000313" key="8">
    <source>
        <dbReference type="EMBL" id="KAG6413074.1"/>
    </source>
</evidence>
<protein>
    <recommendedName>
        <fullName evidence="7">GTD-binding domain-containing protein</fullName>
    </recommendedName>
</protein>
<evidence type="ECO:0000256" key="5">
    <source>
        <dbReference type="SAM" id="Coils"/>
    </source>
</evidence>